<dbReference type="PROSITE" id="PS51733">
    <property type="entry name" value="BPL_LPL_CATALYTIC"/>
    <property type="match status" value="1"/>
</dbReference>
<dbReference type="PANTHER" id="PTHR10993">
    <property type="entry name" value="OCTANOYLTRANSFERASE"/>
    <property type="match status" value="1"/>
</dbReference>
<feature type="domain" description="BPL/LPL catalytic" evidence="11">
    <location>
        <begin position="65"/>
        <end position="244"/>
    </location>
</feature>
<name>A0A934VNP0_9BACT</name>
<dbReference type="Pfam" id="PF21948">
    <property type="entry name" value="LplA-B_cat"/>
    <property type="match status" value="1"/>
</dbReference>
<evidence type="ECO:0000256" key="7">
    <source>
        <dbReference type="PIRSR" id="PIRSR016262-1"/>
    </source>
</evidence>
<evidence type="ECO:0000256" key="10">
    <source>
        <dbReference type="SAM" id="MobiDB-lite"/>
    </source>
</evidence>
<dbReference type="NCBIfam" id="TIGR00214">
    <property type="entry name" value="lipB"/>
    <property type="match status" value="1"/>
</dbReference>
<evidence type="ECO:0000256" key="9">
    <source>
        <dbReference type="PIRSR" id="PIRSR016262-3"/>
    </source>
</evidence>
<organism evidence="12 13">
    <name type="scientific">Roseibacillus ishigakijimensis</name>
    <dbReference type="NCBI Taxonomy" id="454146"/>
    <lineage>
        <taxon>Bacteria</taxon>
        <taxon>Pseudomonadati</taxon>
        <taxon>Verrucomicrobiota</taxon>
        <taxon>Verrucomicrobiia</taxon>
        <taxon>Verrucomicrobiales</taxon>
        <taxon>Verrucomicrobiaceae</taxon>
        <taxon>Roseibacillus</taxon>
    </lineage>
</organism>
<dbReference type="GO" id="GO:0009249">
    <property type="term" value="P:protein lipoylation"/>
    <property type="evidence" value="ECO:0007669"/>
    <property type="project" value="InterPro"/>
</dbReference>
<comment type="function">
    <text evidence="4 5 6">Catalyzes the transfer of endogenously produced octanoic acid from octanoyl-acyl-carrier-protein onto the lipoyl domains of lipoate-dependent enzymes. Lipoyl-ACP can also act as a substrate although octanoyl-ACP is likely to be the physiological substrate.</text>
</comment>
<feature type="active site" description="Acyl-thioester intermediate" evidence="5 7">
    <location>
        <position position="205"/>
    </location>
</feature>
<feature type="compositionally biased region" description="Pro residues" evidence="10">
    <location>
        <begin position="1"/>
        <end position="18"/>
    </location>
</feature>
<evidence type="ECO:0000313" key="12">
    <source>
        <dbReference type="EMBL" id="MBK1835276.1"/>
    </source>
</evidence>
<evidence type="ECO:0000256" key="1">
    <source>
        <dbReference type="ARBA" id="ARBA00004821"/>
    </source>
</evidence>
<evidence type="ECO:0000313" key="13">
    <source>
        <dbReference type="Proteomes" id="UP000604083"/>
    </source>
</evidence>
<dbReference type="InterPro" id="IPR004143">
    <property type="entry name" value="BPL_LPL_catalytic"/>
</dbReference>
<dbReference type="EC" id="2.3.1.181" evidence="5 6"/>
<dbReference type="AlphaFoldDB" id="A0A934VNP0"/>
<dbReference type="Gene3D" id="3.30.930.10">
    <property type="entry name" value="Bira Bifunctional Protein, Domain 2"/>
    <property type="match status" value="1"/>
</dbReference>
<dbReference type="InterPro" id="IPR000544">
    <property type="entry name" value="Octanoyltransferase"/>
</dbReference>
<evidence type="ECO:0000256" key="4">
    <source>
        <dbReference type="ARBA" id="ARBA00024732"/>
    </source>
</evidence>
<reference evidence="12" key="1">
    <citation type="submission" date="2021-01" db="EMBL/GenBank/DDBJ databases">
        <title>Modified the classification status of verrucomicrobia.</title>
        <authorList>
            <person name="Feng X."/>
        </authorList>
    </citation>
    <scope>NUCLEOTIDE SEQUENCE</scope>
    <source>
        <strain evidence="12">KCTC 12986</strain>
    </source>
</reference>
<dbReference type="PIRSF" id="PIRSF016262">
    <property type="entry name" value="LPLase"/>
    <property type="match status" value="1"/>
</dbReference>
<accession>A0A934VNP0</accession>
<feature type="binding site" evidence="5 8">
    <location>
        <begin position="173"/>
        <end position="175"/>
    </location>
    <ligand>
        <name>substrate</name>
    </ligand>
</feature>
<feature type="site" description="Lowers pKa of active site Cys" evidence="5 9">
    <location>
        <position position="170"/>
    </location>
</feature>
<protein>
    <recommendedName>
        <fullName evidence="5 6">Octanoyltransferase</fullName>
        <ecNumber evidence="5 6">2.3.1.181</ecNumber>
    </recommendedName>
    <alternativeName>
        <fullName evidence="5">Lipoate-protein ligase B</fullName>
    </alternativeName>
    <alternativeName>
        <fullName evidence="5">Lipoyl/octanoyl transferase</fullName>
    </alternativeName>
    <alternativeName>
        <fullName evidence="5">Octanoyl-[acyl-carrier-protein]-protein N-octanoyltransferase</fullName>
    </alternativeName>
</protein>
<comment type="pathway">
    <text evidence="1 5 6">Protein modification; protein lipoylation via endogenous pathway; protein N(6)-(lipoyl)lysine from octanoyl-[acyl-carrier-protein]: step 1/2.</text>
</comment>
<gene>
    <name evidence="5 12" type="primary">lipB</name>
    <name evidence="12" type="ORF">JIN78_14500</name>
</gene>
<comment type="subcellular location">
    <subcellularLocation>
        <location evidence="5">Cytoplasm</location>
    </subcellularLocation>
</comment>
<dbReference type="CDD" id="cd16444">
    <property type="entry name" value="LipB"/>
    <property type="match status" value="1"/>
</dbReference>
<comment type="catalytic activity">
    <reaction evidence="5 6">
        <text>octanoyl-[ACP] + L-lysyl-[protein] = N(6)-octanoyl-L-lysyl-[protein] + holo-[ACP] + H(+)</text>
        <dbReference type="Rhea" id="RHEA:17665"/>
        <dbReference type="Rhea" id="RHEA-COMP:9636"/>
        <dbReference type="Rhea" id="RHEA-COMP:9685"/>
        <dbReference type="Rhea" id="RHEA-COMP:9752"/>
        <dbReference type="Rhea" id="RHEA-COMP:9928"/>
        <dbReference type="ChEBI" id="CHEBI:15378"/>
        <dbReference type="ChEBI" id="CHEBI:29969"/>
        <dbReference type="ChEBI" id="CHEBI:64479"/>
        <dbReference type="ChEBI" id="CHEBI:78463"/>
        <dbReference type="ChEBI" id="CHEBI:78809"/>
        <dbReference type="EC" id="2.3.1.181"/>
    </reaction>
</comment>
<dbReference type="EMBL" id="JAENIO010000046">
    <property type="protein sequence ID" value="MBK1835276.1"/>
    <property type="molecule type" value="Genomic_DNA"/>
</dbReference>
<keyword evidence="13" id="KW-1185">Reference proteome</keyword>
<feature type="region of interest" description="Disordered" evidence="10">
    <location>
        <begin position="1"/>
        <end position="32"/>
    </location>
</feature>
<keyword evidence="5" id="KW-0963">Cytoplasm</keyword>
<dbReference type="InterPro" id="IPR045864">
    <property type="entry name" value="aa-tRNA-synth_II/BPL/LPL"/>
</dbReference>
<comment type="similarity">
    <text evidence="5 6">Belongs to the LipB family.</text>
</comment>
<dbReference type="PANTHER" id="PTHR10993:SF7">
    <property type="entry name" value="LIPOYLTRANSFERASE 2, MITOCHONDRIAL-RELATED"/>
    <property type="match status" value="1"/>
</dbReference>
<feature type="binding site" evidence="5 8">
    <location>
        <begin position="106"/>
        <end position="113"/>
    </location>
    <ligand>
        <name>substrate</name>
    </ligand>
</feature>
<dbReference type="Proteomes" id="UP000604083">
    <property type="component" value="Unassembled WGS sequence"/>
</dbReference>
<evidence type="ECO:0000259" key="11">
    <source>
        <dbReference type="PROSITE" id="PS51733"/>
    </source>
</evidence>
<dbReference type="GO" id="GO:0033819">
    <property type="term" value="F:lipoyl(octanoyl) transferase activity"/>
    <property type="evidence" value="ECO:0007669"/>
    <property type="project" value="UniProtKB-EC"/>
</dbReference>
<dbReference type="HAMAP" id="MF_00013">
    <property type="entry name" value="LipB"/>
    <property type="match status" value="1"/>
</dbReference>
<feature type="compositionally biased region" description="Basic residues" evidence="10">
    <location>
        <begin position="19"/>
        <end position="32"/>
    </location>
</feature>
<evidence type="ECO:0000256" key="5">
    <source>
        <dbReference type="HAMAP-Rule" id="MF_00013"/>
    </source>
</evidence>
<feature type="binding site" evidence="5 8">
    <location>
        <begin position="186"/>
        <end position="188"/>
    </location>
    <ligand>
        <name>substrate</name>
    </ligand>
</feature>
<evidence type="ECO:0000256" key="3">
    <source>
        <dbReference type="ARBA" id="ARBA00023315"/>
    </source>
</evidence>
<keyword evidence="3 5" id="KW-0012">Acyltransferase</keyword>
<evidence type="ECO:0000256" key="8">
    <source>
        <dbReference type="PIRSR" id="PIRSR016262-2"/>
    </source>
</evidence>
<dbReference type="GO" id="GO:0005737">
    <property type="term" value="C:cytoplasm"/>
    <property type="evidence" value="ECO:0007669"/>
    <property type="project" value="UniProtKB-SubCell"/>
</dbReference>
<evidence type="ECO:0000256" key="6">
    <source>
        <dbReference type="PIRNR" id="PIRNR016262"/>
    </source>
</evidence>
<keyword evidence="2 5" id="KW-0808">Transferase</keyword>
<dbReference type="SUPFAM" id="SSF55681">
    <property type="entry name" value="Class II aaRS and biotin synthetases"/>
    <property type="match status" value="1"/>
</dbReference>
<sequence length="245" mass="26962">MPPTPSPSPWPTSPPPIPSKHKPWTAKKSNRHRPMTLEIRNLGTDLPYESGLALQQELLAERLAGSRPDTLLLLEHAPVYTIGRTRDQSSLREPSHLPYPVHEISRGGQATYHGPGQLVGYPIIDLRAFGKDLHQYLRALELSLVAFCQHHGVAAHQREGLTGIWREERKLASIGVGVSKWITYHGFALNLRPESLGPFEAITPCGLSGVRMTCLANEGAPPLDLATAARSYPDFLSQELAKLPS</sequence>
<evidence type="ECO:0000256" key="2">
    <source>
        <dbReference type="ARBA" id="ARBA00022679"/>
    </source>
</evidence>
<dbReference type="NCBIfam" id="NF010925">
    <property type="entry name" value="PRK14345.1"/>
    <property type="match status" value="1"/>
</dbReference>
<comment type="caution">
    <text evidence="12">The sequence shown here is derived from an EMBL/GenBank/DDBJ whole genome shotgun (WGS) entry which is preliminary data.</text>
</comment>
<proteinExistence type="inferred from homology"/>
<dbReference type="PROSITE" id="PS01313">
    <property type="entry name" value="LIPB"/>
    <property type="match status" value="1"/>
</dbReference>
<comment type="miscellaneous">
    <text evidence="5">In the reaction, the free carboxyl group of octanoic acid is attached via an amide linkage to the epsilon-amino group of a specific lysine residue of lipoyl domains of lipoate-dependent enzymes.</text>
</comment>
<dbReference type="InterPro" id="IPR020605">
    <property type="entry name" value="Octanoyltransferase_CS"/>
</dbReference>